<accession>A0A8H5BCX2</accession>
<evidence type="ECO:0000256" key="4">
    <source>
        <dbReference type="SAM" id="Phobius"/>
    </source>
</evidence>
<dbReference type="GO" id="GO:0016020">
    <property type="term" value="C:membrane"/>
    <property type="evidence" value="ECO:0007669"/>
    <property type="project" value="InterPro"/>
</dbReference>
<reference evidence="5 6" key="1">
    <citation type="journal article" date="2020" name="ISME J.">
        <title>Uncovering the hidden diversity of litter-decomposition mechanisms in mushroom-forming fungi.</title>
        <authorList>
            <person name="Floudas D."/>
            <person name="Bentzer J."/>
            <person name="Ahren D."/>
            <person name="Johansson T."/>
            <person name="Persson P."/>
            <person name="Tunlid A."/>
        </authorList>
    </citation>
    <scope>NUCLEOTIDE SEQUENCE [LARGE SCALE GENOMIC DNA]</scope>
    <source>
        <strain evidence="5 6">CBS 175.51</strain>
    </source>
</reference>
<dbReference type="EMBL" id="JAACJK010000171">
    <property type="protein sequence ID" value="KAF5320168.1"/>
    <property type="molecule type" value="Genomic_DNA"/>
</dbReference>
<dbReference type="Gene3D" id="3.90.550.10">
    <property type="entry name" value="Spore Coat Polysaccharide Biosynthesis Protein SpsA, Chain A"/>
    <property type="match status" value="1"/>
</dbReference>
<evidence type="ECO:0000256" key="1">
    <source>
        <dbReference type="ARBA" id="ARBA00007677"/>
    </source>
</evidence>
<organism evidence="5 6">
    <name type="scientific">Ephemerocybe angulata</name>
    <dbReference type="NCBI Taxonomy" id="980116"/>
    <lineage>
        <taxon>Eukaryota</taxon>
        <taxon>Fungi</taxon>
        <taxon>Dikarya</taxon>
        <taxon>Basidiomycota</taxon>
        <taxon>Agaricomycotina</taxon>
        <taxon>Agaricomycetes</taxon>
        <taxon>Agaricomycetidae</taxon>
        <taxon>Agaricales</taxon>
        <taxon>Agaricineae</taxon>
        <taxon>Psathyrellaceae</taxon>
        <taxon>Ephemerocybe</taxon>
    </lineage>
</organism>
<keyword evidence="4" id="KW-1133">Transmembrane helix</keyword>
<evidence type="ECO:0008006" key="7">
    <source>
        <dbReference type="Google" id="ProtNLM"/>
    </source>
</evidence>
<dbReference type="PANTHER" id="PTHR31121">
    <property type="entry name" value="ALPHA-1,2 MANNOSYLTRANSFERASE KTR1"/>
    <property type="match status" value="1"/>
</dbReference>
<keyword evidence="6" id="KW-1185">Reference proteome</keyword>
<dbReference type="AlphaFoldDB" id="A0A8H5BCX2"/>
<evidence type="ECO:0000313" key="5">
    <source>
        <dbReference type="EMBL" id="KAF5320168.1"/>
    </source>
</evidence>
<dbReference type="GO" id="GO:0000026">
    <property type="term" value="F:alpha-1,2-mannosyltransferase activity"/>
    <property type="evidence" value="ECO:0007669"/>
    <property type="project" value="TreeGrafter"/>
</dbReference>
<evidence type="ECO:0000256" key="2">
    <source>
        <dbReference type="ARBA" id="ARBA00022679"/>
    </source>
</evidence>
<dbReference type="InterPro" id="IPR002685">
    <property type="entry name" value="Glyco_trans_15"/>
</dbReference>
<dbReference type="GO" id="GO:0005794">
    <property type="term" value="C:Golgi apparatus"/>
    <property type="evidence" value="ECO:0007669"/>
    <property type="project" value="TreeGrafter"/>
</dbReference>
<feature type="compositionally biased region" description="Low complexity" evidence="3">
    <location>
        <begin position="404"/>
        <end position="418"/>
    </location>
</feature>
<feature type="region of interest" description="Disordered" evidence="3">
    <location>
        <begin position="404"/>
        <end position="434"/>
    </location>
</feature>
<dbReference type="GO" id="GO:0006487">
    <property type="term" value="P:protein N-linked glycosylation"/>
    <property type="evidence" value="ECO:0007669"/>
    <property type="project" value="TreeGrafter"/>
</dbReference>
<comment type="similarity">
    <text evidence="1">Belongs to the glycosyltransferase 15 family.</text>
</comment>
<evidence type="ECO:0000256" key="3">
    <source>
        <dbReference type="SAM" id="MobiDB-lite"/>
    </source>
</evidence>
<evidence type="ECO:0000313" key="6">
    <source>
        <dbReference type="Proteomes" id="UP000541558"/>
    </source>
</evidence>
<dbReference type="Proteomes" id="UP000541558">
    <property type="component" value="Unassembled WGS sequence"/>
</dbReference>
<dbReference type="InterPro" id="IPR029044">
    <property type="entry name" value="Nucleotide-diphossugar_trans"/>
</dbReference>
<keyword evidence="4" id="KW-0812">Transmembrane</keyword>
<comment type="caution">
    <text evidence="5">The sequence shown here is derived from an EMBL/GenBank/DDBJ whole genome shotgun (WGS) entry which is preliminary data.</text>
</comment>
<keyword evidence="2" id="KW-0808">Transferase</keyword>
<keyword evidence="4" id="KW-0472">Membrane</keyword>
<dbReference type="SUPFAM" id="SSF53448">
    <property type="entry name" value="Nucleotide-diphospho-sugar transferases"/>
    <property type="match status" value="1"/>
</dbReference>
<protein>
    <recommendedName>
        <fullName evidence="7">Glycosyltransferase family 15 protein</fullName>
    </recommendedName>
</protein>
<dbReference type="GO" id="GO:0000032">
    <property type="term" value="P:cell wall mannoprotein biosynthetic process"/>
    <property type="evidence" value="ECO:0007669"/>
    <property type="project" value="TreeGrafter"/>
</dbReference>
<dbReference type="PANTHER" id="PTHR31121:SF6">
    <property type="entry name" value="ALPHA-1,2 MANNOSYLTRANSFERASE KTR1"/>
    <property type="match status" value="1"/>
</dbReference>
<name>A0A8H5BCX2_9AGAR</name>
<gene>
    <name evidence="5" type="ORF">D9611_010371</name>
</gene>
<dbReference type="OrthoDB" id="439943at2759"/>
<dbReference type="FunFam" id="3.90.550.10:FF:000051">
    <property type="entry name" value="Alpha-1,2-mannosyltransferase (Ktr4)"/>
    <property type="match status" value="1"/>
</dbReference>
<feature type="transmembrane region" description="Helical" evidence="4">
    <location>
        <begin position="29"/>
        <end position="45"/>
    </location>
</feature>
<proteinExistence type="inferred from homology"/>
<dbReference type="Pfam" id="PF01793">
    <property type="entry name" value="Glyco_transf_15"/>
    <property type="match status" value="1"/>
</dbReference>
<sequence length="434" mass="50346">MIMALLTSSSLPRGLKVLAAFAGALGKFLTLFNIQLCIGYLSIFFPNRFEREWKIVHTPQAAAESQGFTPYLQLPNYGLAPGRRANATFVILARNSDLAGTVQSIRDMEDRFNRHYQYPYVFLNDEPFDDKFKEHISMLTDAKVEFGVIPKEHWQQPDWVDEPTAEAWRDWLVGEGIIYGESVAYRNMCRFNSGFFFHHPLLQKYRWYWRIEPDVRFHCDLHEDPFVFMEDNNKTYGFTISLIEFPETIRTLWDTVREFTALYPEYVPYDNSLDFVSDDGGETFNMCHFWSNFEIADMDFWRGPAYTAFFQYLEVKGGFYYERWGDAPVHSIAAALFLPKDQIHFFDEIGYEHPPFTHCPKSGNNWKKGRCTCDPENNFDFNEGSCLDRWSMFMNGSIYAPPTLEPAPDAEAEAAAGVEVKEKAKENPVPVPLD</sequence>